<evidence type="ECO:0000256" key="1">
    <source>
        <dbReference type="SAM" id="MobiDB-lite"/>
    </source>
</evidence>
<dbReference type="InterPro" id="IPR019557">
    <property type="entry name" value="AminoTfrase-like_pln_mobile"/>
</dbReference>
<accession>A0A445B870</accession>
<feature type="compositionally biased region" description="Acidic residues" evidence="1">
    <location>
        <begin position="404"/>
        <end position="433"/>
    </location>
</feature>
<feature type="region of interest" description="Disordered" evidence="1">
    <location>
        <begin position="394"/>
        <end position="452"/>
    </location>
</feature>
<feature type="compositionally biased region" description="Polar residues" evidence="1">
    <location>
        <begin position="436"/>
        <end position="445"/>
    </location>
</feature>
<dbReference type="PANTHER" id="PTHR46033:SF1">
    <property type="entry name" value="PROTEIN MAIN-LIKE 2"/>
    <property type="match status" value="1"/>
</dbReference>
<protein>
    <recommendedName>
        <fullName evidence="2">Aminotransferase-like plant mobile domain-containing protein</fullName>
    </recommendedName>
</protein>
<dbReference type="EMBL" id="SDMP01000010">
    <property type="protein sequence ID" value="RYR34875.1"/>
    <property type="molecule type" value="Genomic_DNA"/>
</dbReference>
<organism evidence="3 4">
    <name type="scientific">Arachis hypogaea</name>
    <name type="common">Peanut</name>
    <dbReference type="NCBI Taxonomy" id="3818"/>
    <lineage>
        <taxon>Eukaryota</taxon>
        <taxon>Viridiplantae</taxon>
        <taxon>Streptophyta</taxon>
        <taxon>Embryophyta</taxon>
        <taxon>Tracheophyta</taxon>
        <taxon>Spermatophyta</taxon>
        <taxon>Magnoliopsida</taxon>
        <taxon>eudicotyledons</taxon>
        <taxon>Gunneridae</taxon>
        <taxon>Pentapetalae</taxon>
        <taxon>rosids</taxon>
        <taxon>fabids</taxon>
        <taxon>Fabales</taxon>
        <taxon>Fabaceae</taxon>
        <taxon>Papilionoideae</taxon>
        <taxon>50 kb inversion clade</taxon>
        <taxon>dalbergioids sensu lato</taxon>
        <taxon>Dalbergieae</taxon>
        <taxon>Pterocarpus clade</taxon>
        <taxon>Arachis</taxon>
    </lineage>
</organism>
<evidence type="ECO:0000313" key="3">
    <source>
        <dbReference type="EMBL" id="RYR34875.1"/>
    </source>
</evidence>
<keyword evidence="4" id="KW-1185">Reference proteome</keyword>
<feature type="region of interest" description="Disordered" evidence="1">
    <location>
        <begin position="220"/>
        <end position="253"/>
    </location>
</feature>
<feature type="domain" description="Aminotransferase-like plant mobile" evidence="2">
    <location>
        <begin position="79"/>
        <end position="176"/>
    </location>
</feature>
<dbReference type="Pfam" id="PF10536">
    <property type="entry name" value="PMD"/>
    <property type="match status" value="1"/>
</dbReference>
<gene>
    <name evidence="3" type="ORF">Ahy_A10g049926</name>
</gene>
<dbReference type="AlphaFoldDB" id="A0A445B870"/>
<proteinExistence type="predicted"/>
<dbReference type="PANTHER" id="PTHR46033">
    <property type="entry name" value="PROTEIN MAIN-LIKE 2"/>
    <property type="match status" value="1"/>
</dbReference>
<comment type="caution">
    <text evidence="3">The sequence shown here is derived from an EMBL/GenBank/DDBJ whole genome shotgun (WGS) entry which is preliminary data.</text>
</comment>
<sequence>MSNHSEARDDEVGATNSVKRLLEWGLAKKTSSRCELGGWASEAGCLDQFGVAPRKADCRGSFIKLTWFRALKDRLVLVDDIQIQRWHNWERENWPYRFRTLIHFRRDLDVLQEGQFVWEPYAIGQTDPDVILPNICQHSAIWSATVPFISFECIEWHASDRLRRQFGLTQGIPHQERDLGEMNRYSHVLVEHMVPSQHQADIYLHWYRGTYGDHLHLSDLEPQENQHGDPIHNEENQQVQPPPPPQSPLPTLQTQAQQELEQFTPYIPDTRSADYFTPPIHQQYWSVPHKESGEQGSFTQLLGFMAHVPGYSYLAYGDIPTDQRAQPSGIAPGRLSLDMRPRQLTSSGTSGGRLSVDSSRSDDATRGIIQSRNSCRVPMGLILESYQAVDEDNDDFLVDHPEGDENADEDEDEDDDEDEEDGEDDDDGGDGPDDGSTPTAGTTTSEKGKGYNFRADPLVGALVDIPHPLLTGLQRNAKNYTKM</sequence>
<dbReference type="InterPro" id="IPR044824">
    <property type="entry name" value="MAIN-like"/>
</dbReference>
<reference evidence="3 4" key="1">
    <citation type="submission" date="2019-01" db="EMBL/GenBank/DDBJ databases">
        <title>Sequencing of cultivated peanut Arachis hypogaea provides insights into genome evolution and oil improvement.</title>
        <authorList>
            <person name="Chen X."/>
        </authorList>
    </citation>
    <scope>NUCLEOTIDE SEQUENCE [LARGE SCALE GENOMIC DNA]</scope>
    <source>
        <strain evidence="4">cv. Fuhuasheng</strain>
        <tissue evidence="3">Leaves</tissue>
    </source>
</reference>
<name>A0A445B870_ARAHY</name>
<dbReference type="Proteomes" id="UP000289738">
    <property type="component" value="Chromosome A10"/>
</dbReference>
<dbReference type="GO" id="GO:0010073">
    <property type="term" value="P:meristem maintenance"/>
    <property type="evidence" value="ECO:0007669"/>
    <property type="project" value="InterPro"/>
</dbReference>
<feature type="region of interest" description="Disordered" evidence="1">
    <location>
        <begin position="324"/>
        <end position="371"/>
    </location>
</feature>
<evidence type="ECO:0000313" key="4">
    <source>
        <dbReference type="Proteomes" id="UP000289738"/>
    </source>
</evidence>
<evidence type="ECO:0000259" key="2">
    <source>
        <dbReference type="Pfam" id="PF10536"/>
    </source>
</evidence>
<feature type="compositionally biased region" description="Basic and acidic residues" evidence="1">
    <location>
        <begin position="220"/>
        <end position="235"/>
    </location>
</feature>